<organism evidence="2 3">
    <name type="scientific">Mycena sanguinolenta</name>
    <dbReference type="NCBI Taxonomy" id="230812"/>
    <lineage>
        <taxon>Eukaryota</taxon>
        <taxon>Fungi</taxon>
        <taxon>Dikarya</taxon>
        <taxon>Basidiomycota</taxon>
        <taxon>Agaricomycotina</taxon>
        <taxon>Agaricomycetes</taxon>
        <taxon>Agaricomycetidae</taxon>
        <taxon>Agaricales</taxon>
        <taxon>Marasmiineae</taxon>
        <taxon>Mycenaceae</taxon>
        <taxon>Mycena</taxon>
    </lineage>
</organism>
<dbReference type="Proteomes" id="UP000623467">
    <property type="component" value="Unassembled WGS sequence"/>
</dbReference>
<reference evidence="2" key="1">
    <citation type="submission" date="2020-05" db="EMBL/GenBank/DDBJ databases">
        <title>Mycena genomes resolve the evolution of fungal bioluminescence.</title>
        <authorList>
            <person name="Tsai I.J."/>
        </authorList>
    </citation>
    <scope>NUCLEOTIDE SEQUENCE</scope>
    <source>
        <strain evidence="2">160909Yilan</strain>
    </source>
</reference>
<evidence type="ECO:0008006" key="4">
    <source>
        <dbReference type="Google" id="ProtNLM"/>
    </source>
</evidence>
<dbReference type="EMBL" id="JACAZH010000041">
    <property type="protein sequence ID" value="KAF7335230.1"/>
    <property type="molecule type" value="Genomic_DNA"/>
</dbReference>
<sequence length="116" mass="12078">MGPAPPGLACAFQPAAAALVVATARAASVHSTPRTSNAAPRPRACPLLVWAAGSVSSPVPAPEIIILSLVIVRAHQISSVACRAFRAGAMEKSRVNWTRGCPVAEQRRDTTTWEAP</sequence>
<evidence type="ECO:0000256" key="1">
    <source>
        <dbReference type="SAM" id="SignalP"/>
    </source>
</evidence>
<gene>
    <name evidence="2" type="ORF">MSAN_02333400</name>
</gene>
<feature type="chain" id="PRO_5034014567" description="Secreted protein" evidence="1">
    <location>
        <begin position="27"/>
        <end position="116"/>
    </location>
</feature>
<accession>A0A8H7CFC2</accession>
<proteinExistence type="predicted"/>
<evidence type="ECO:0000313" key="3">
    <source>
        <dbReference type="Proteomes" id="UP000623467"/>
    </source>
</evidence>
<feature type="signal peptide" evidence="1">
    <location>
        <begin position="1"/>
        <end position="26"/>
    </location>
</feature>
<keyword evidence="1" id="KW-0732">Signal</keyword>
<comment type="caution">
    <text evidence="2">The sequence shown here is derived from an EMBL/GenBank/DDBJ whole genome shotgun (WGS) entry which is preliminary data.</text>
</comment>
<name>A0A8H7CFC2_9AGAR</name>
<keyword evidence="3" id="KW-1185">Reference proteome</keyword>
<protein>
    <recommendedName>
        <fullName evidence="4">Secreted protein</fullName>
    </recommendedName>
</protein>
<evidence type="ECO:0000313" key="2">
    <source>
        <dbReference type="EMBL" id="KAF7335230.1"/>
    </source>
</evidence>
<dbReference type="AlphaFoldDB" id="A0A8H7CFC2"/>